<feature type="domain" description="TauD/TfdA-like" evidence="6">
    <location>
        <begin position="9"/>
        <end position="263"/>
    </location>
</feature>
<dbReference type="Gene3D" id="3.60.130.10">
    <property type="entry name" value="Clavaminate synthase-like"/>
    <property type="match status" value="1"/>
</dbReference>
<keyword evidence="8" id="KW-1185">Reference proteome</keyword>
<dbReference type="SUPFAM" id="SSF51197">
    <property type="entry name" value="Clavaminate synthase-like"/>
    <property type="match status" value="1"/>
</dbReference>
<protein>
    <submittedName>
        <fullName evidence="7">Taurine dioxygenase</fullName>
    </submittedName>
</protein>
<dbReference type="RefSeq" id="WP_068040265.1">
    <property type="nucleotide sequence ID" value="NZ_JAAXOO010000002.1"/>
</dbReference>
<dbReference type="InterPro" id="IPR003819">
    <property type="entry name" value="TauD/TfdA-like"/>
</dbReference>
<accession>A0A846XAB2</accession>
<evidence type="ECO:0000313" key="8">
    <source>
        <dbReference type="Proteomes" id="UP000565715"/>
    </source>
</evidence>
<keyword evidence="3 7" id="KW-0223">Dioxygenase</keyword>
<dbReference type="PANTHER" id="PTHR30468">
    <property type="entry name" value="ALPHA-KETOGLUTARATE-DEPENDENT SULFONATE DIOXYGENASE"/>
    <property type="match status" value="1"/>
</dbReference>
<sequence length="271" mass="30229">MTRTTLTVTRSTHALGAEVSGIDLSRPLAPELVKEVQDLFHDHQVLFFRDQHIDDVAQRDFAAHFGPLQHFAFLPPVSAELPEVHAIDIDLSKPKTANADIWHSDATFLKHPPLGSLLRAVLLPDVGGDTLWASTYAAYEALSSRVQRLIDGMTAVHDSSNSVSHAGKAANADYKPATHPVVRTHPVTGRKVLFVNKTFTTRLEGLTERENDTLLPMLTDHVRSPDFQVRFHWQPGSIALWDNRCTQHYAVADYSGRRRMHRVVIDGDAPE</sequence>
<dbReference type="AlphaFoldDB" id="A0A846XAB2"/>
<keyword evidence="4" id="KW-0560">Oxidoreductase</keyword>
<evidence type="ECO:0000259" key="6">
    <source>
        <dbReference type="Pfam" id="PF02668"/>
    </source>
</evidence>
<comment type="caution">
    <text evidence="7">The sequence shown here is derived from an EMBL/GenBank/DDBJ whole genome shotgun (WGS) entry which is preliminary data.</text>
</comment>
<dbReference type="InterPro" id="IPR051323">
    <property type="entry name" value="AtsK-like"/>
</dbReference>
<reference evidence="7 8" key="1">
    <citation type="submission" date="2020-04" db="EMBL/GenBank/DDBJ databases">
        <title>MicrobeNet Type strains.</title>
        <authorList>
            <person name="Nicholson A.C."/>
        </authorList>
    </citation>
    <scope>NUCLEOTIDE SEQUENCE [LARGE SCALE GENOMIC DNA]</scope>
    <source>
        <strain evidence="7 8">DSM 45078</strain>
    </source>
</reference>
<dbReference type="InterPro" id="IPR042098">
    <property type="entry name" value="TauD-like_sf"/>
</dbReference>
<comment type="similarity">
    <text evidence="1">Belongs to the TfdA dioxygenase family.</text>
</comment>
<keyword evidence="2" id="KW-0479">Metal-binding</keyword>
<dbReference type="GO" id="GO:0046872">
    <property type="term" value="F:metal ion binding"/>
    <property type="evidence" value="ECO:0007669"/>
    <property type="project" value="UniProtKB-KW"/>
</dbReference>
<dbReference type="EMBL" id="JAAXOO010000002">
    <property type="protein sequence ID" value="NKY33211.1"/>
    <property type="molecule type" value="Genomic_DNA"/>
</dbReference>
<dbReference type="Pfam" id="PF02668">
    <property type="entry name" value="TauD"/>
    <property type="match status" value="1"/>
</dbReference>
<organism evidence="7 8">
    <name type="scientific">Nocardia speluncae</name>
    <dbReference type="NCBI Taxonomy" id="419477"/>
    <lineage>
        <taxon>Bacteria</taxon>
        <taxon>Bacillati</taxon>
        <taxon>Actinomycetota</taxon>
        <taxon>Actinomycetes</taxon>
        <taxon>Mycobacteriales</taxon>
        <taxon>Nocardiaceae</taxon>
        <taxon>Nocardia</taxon>
    </lineage>
</organism>
<gene>
    <name evidence="7" type="ORF">HGA13_09035</name>
</gene>
<dbReference type="PANTHER" id="PTHR30468:SF1">
    <property type="entry name" value="ALPHA-KETOGLUTARATE-DEPENDENT SULFONATE DIOXYGENASE"/>
    <property type="match status" value="1"/>
</dbReference>
<evidence type="ECO:0000256" key="3">
    <source>
        <dbReference type="ARBA" id="ARBA00022964"/>
    </source>
</evidence>
<dbReference type="Proteomes" id="UP000565715">
    <property type="component" value="Unassembled WGS sequence"/>
</dbReference>
<evidence type="ECO:0000256" key="5">
    <source>
        <dbReference type="ARBA" id="ARBA00023004"/>
    </source>
</evidence>
<proteinExistence type="inferred from homology"/>
<dbReference type="GO" id="GO:0005737">
    <property type="term" value="C:cytoplasm"/>
    <property type="evidence" value="ECO:0007669"/>
    <property type="project" value="TreeGrafter"/>
</dbReference>
<evidence type="ECO:0000256" key="1">
    <source>
        <dbReference type="ARBA" id="ARBA00005896"/>
    </source>
</evidence>
<keyword evidence="5" id="KW-0408">Iron</keyword>
<evidence type="ECO:0000313" key="7">
    <source>
        <dbReference type="EMBL" id="NKY33211.1"/>
    </source>
</evidence>
<name>A0A846XAB2_9NOCA</name>
<dbReference type="GO" id="GO:0016706">
    <property type="term" value="F:2-oxoglutarate-dependent dioxygenase activity"/>
    <property type="evidence" value="ECO:0007669"/>
    <property type="project" value="TreeGrafter"/>
</dbReference>
<evidence type="ECO:0000256" key="2">
    <source>
        <dbReference type="ARBA" id="ARBA00022723"/>
    </source>
</evidence>
<evidence type="ECO:0000256" key="4">
    <source>
        <dbReference type="ARBA" id="ARBA00023002"/>
    </source>
</evidence>